<dbReference type="InterPro" id="IPR018060">
    <property type="entry name" value="HTH_AraC"/>
</dbReference>
<dbReference type="PROSITE" id="PS01124">
    <property type="entry name" value="HTH_ARAC_FAMILY_2"/>
    <property type="match status" value="1"/>
</dbReference>
<dbReference type="GO" id="GO:0043565">
    <property type="term" value="F:sequence-specific DNA binding"/>
    <property type="evidence" value="ECO:0007669"/>
    <property type="project" value="InterPro"/>
</dbReference>
<comment type="caution">
    <text evidence="5">The sequence shown here is derived from an EMBL/GenBank/DDBJ whole genome shotgun (WGS) entry which is preliminary data.</text>
</comment>
<dbReference type="EMBL" id="NGKC01000017">
    <property type="protein sequence ID" value="RSU09666.1"/>
    <property type="molecule type" value="Genomic_DNA"/>
</dbReference>
<evidence type="ECO:0000259" key="4">
    <source>
        <dbReference type="PROSITE" id="PS01124"/>
    </source>
</evidence>
<dbReference type="PANTHER" id="PTHR46796">
    <property type="entry name" value="HTH-TYPE TRANSCRIPTIONAL ACTIVATOR RHAS-RELATED"/>
    <property type="match status" value="1"/>
</dbReference>
<dbReference type="SMART" id="SM00342">
    <property type="entry name" value="HTH_ARAC"/>
    <property type="match status" value="1"/>
</dbReference>
<dbReference type="OrthoDB" id="323290at2"/>
<evidence type="ECO:0000256" key="1">
    <source>
        <dbReference type="ARBA" id="ARBA00023015"/>
    </source>
</evidence>
<protein>
    <recommendedName>
        <fullName evidence="4">HTH araC/xylS-type domain-containing protein</fullName>
    </recommendedName>
</protein>
<feature type="domain" description="HTH araC/xylS-type" evidence="4">
    <location>
        <begin position="171"/>
        <end position="273"/>
    </location>
</feature>
<dbReference type="GO" id="GO:0003700">
    <property type="term" value="F:DNA-binding transcription factor activity"/>
    <property type="evidence" value="ECO:0007669"/>
    <property type="project" value="InterPro"/>
</dbReference>
<evidence type="ECO:0000313" key="6">
    <source>
        <dbReference type="Proteomes" id="UP000286773"/>
    </source>
</evidence>
<evidence type="ECO:0000313" key="5">
    <source>
        <dbReference type="EMBL" id="RSU09666.1"/>
    </source>
</evidence>
<dbReference type="Gene3D" id="1.10.10.60">
    <property type="entry name" value="Homeodomain-like"/>
    <property type="match status" value="1"/>
</dbReference>
<keyword evidence="2" id="KW-0238">DNA-binding</keyword>
<dbReference type="SUPFAM" id="SSF46689">
    <property type="entry name" value="Homeodomain-like"/>
    <property type="match status" value="1"/>
</dbReference>
<name>A0A430ANM8_9ENTE</name>
<reference evidence="5 6" key="1">
    <citation type="submission" date="2017-05" db="EMBL/GenBank/DDBJ databases">
        <title>Vagococcus spp. assemblies.</title>
        <authorList>
            <person name="Gulvik C.A."/>
        </authorList>
    </citation>
    <scope>NUCLEOTIDE SEQUENCE [LARGE SCALE GENOMIC DNA]</scope>
    <source>
        <strain evidence="5 6">LMG 24798</strain>
    </source>
</reference>
<dbReference type="Pfam" id="PF12833">
    <property type="entry name" value="HTH_18"/>
    <property type="match status" value="1"/>
</dbReference>
<dbReference type="InterPro" id="IPR009057">
    <property type="entry name" value="Homeodomain-like_sf"/>
</dbReference>
<gene>
    <name evidence="5" type="ORF">CBF27_12320</name>
</gene>
<dbReference type="RefSeq" id="WP_126814757.1">
    <property type="nucleotide sequence ID" value="NZ_NGKC01000017.1"/>
</dbReference>
<dbReference type="AlphaFoldDB" id="A0A430ANM8"/>
<dbReference type="Proteomes" id="UP000286773">
    <property type="component" value="Unassembled WGS sequence"/>
</dbReference>
<keyword evidence="6" id="KW-1185">Reference proteome</keyword>
<accession>A0A430ANM8</accession>
<sequence>MSTTMPGTRAPTPPFQPYLHAVAKNYQEQLVEWNPQCIKKSALIYQFEAKKDETILLVPDACCNMIFCCEPFYAKGYFQGVNLTSRRIHLTKGHTYFACKPYSVLGLRPKHTPIPDLLNKSADITDLYPNAENLISGLTNCFSFQERIDLLLRFKEEEMLTLDVDSHLVDEVIVLLCTEDTDNNETVSKMDYVEREVGYSKRYFRQKFGEIFGFPPSYYSRIIRFQNVLKDMFLKDEQCFATIAYENGYSDQSHLIRDFKSFTNTSPSAFIEQIDNLLRH</sequence>
<keyword evidence="3" id="KW-0804">Transcription</keyword>
<keyword evidence="1" id="KW-0805">Transcription regulation</keyword>
<evidence type="ECO:0000256" key="2">
    <source>
        <dbReference type="ARBA" id="ARBA00023125"/>
    </source>
</evidence>
<dbReference type="InterPro" id="IPR050204">
    <property type="entry name" value="AraC_XylS_family_regulators"/>
</dbReference>
<evidence type="ECO:0000256" key="3">
    <source>
        <dbReference type="ARBA" id="ARBA00023163"/>
    </source>
</evidence>
<proteinExistence type="predicted"/>
<organism evidence="5 6">
    <name type="scientific">Vagococcus acidifermentans</name>
    <dbReference type="NCBI Taxonomy" id="564710"/>
    <lineage>
        <taxon>Bacteria</taxon>
        <taxon>Bacillati</taxon>
        <taxon>Bacillota</taxon>
        <taxon>Bacilli</taxon>
        <taxon>Lactobacillales</taxon>
        <taxon>Enterococcaceae</taxon>
        <taxon>Vagococcus</taxon>
    </lineage>
</organism>